<dbReference type="GeneID" id="20820590"/>
<dbReference type="RefSeq" id="XP_009845989.1">
    <property type="nucleotide sequence ID" value="XM_009847687.1"/>
</dbReference>
<feature type="region of interest" description="Disordered" evidence="5">
    <location>
        <begin position="1"/>
        <end position="21"/>
    </location>
</feature>
<keyword evidence="2" id="KW-0863">Zinc-finger</keyword>
<dbReference type="SMART" id="SM00249">
    <property type="entry name" value="PHD"/>
    <property type="match status" value="1"/>
</dbReference>
<name>W4FC78_APHAT</name>
<feature type="domain" description="Zinc finger PHD-type" evidence="6">
    <location>
        <begin position="162"/>
        <end position="221"/>
    </location>
</feature>
<evidence type="ECO:0000256" key="3">
    <source>
        <dbReference type="ARBA" id="ARBA00022833"/>
    </source>
</evidence>
<feature type="compositionally biased region" description="Basic and acidic residues" evidence="5">
    <location>
        <begin position="124"/>
        <end position="146"/>
    </location>
</feature>
<evidence type="ECO:0000256" key="4">
    <source>
        <dbReference type="ARBA" id="ARBA00023125"/>
    </source>
</evidence>
<keyword evidence="1" id="KW-0479">Metal-binding</keyword>
<organism evidence="7">
    <name type="scientific">Aphanomyces astaci</name>
    <name type="common">Crayfish plague agent</name>
    <dbReference type="NCBI Taxonomy" id="112090"/>
    <lineage>
        <taxon>Eukaryota</taxon>
        <taxon>Sar</taxon>
        <taxon>Stramenopiles</taxon>
        <taxon>Oomycota</taxon>
        <taxon>Saprolegniomycetes</taxon>
        <taxon>Saprolegniales</taxon>
        <taxon>Verrucalvaceae</taxon>
        <taxon>Aphanomyces</taxon>
    </lineage>
</organism>
<dbReference type="InterPro" id="IPR001766">
    <property type="entry name" value="Fork_head_dom"/>
</dbReference>
<dbReference type="InterPro" id="IPR001965">
    <property type="entry name" value="Znf_PHD"/>
</dbReference>
<proteinExistence type="predicted"/>
<dbReference type="InterPro" id="IPR036388">
    <property type="entry name" value="WH-like_DNA-bd_sf"/>
</dbReference>
<dbReference type="InterPro" id="IPR036390">
    <property type="entry name" value="WH_DNA-bd_sf"/>
</dbReference>
<sequence length="340" mass="37561">MPPVQGPVAAATNRDGRPGMEMLSDQVSVTTFYAPNTTERGDSSADTTPSSTLSSGDDVHGVDTQFSDAVTIYDDEKLAILSFLNYIHDKPHDATLWRTPARRRTKASATRNVPTMSSMPRLVDQLRPHDHLNDSKRKPPHADDTHSSSLTSPKKRLKHDQSCVCNAQVLDRTPDSSNGLNSRMMIVCANKLCPDSTKSYHLSCVGLEEDTPSSWHCPSCTTLQSSSYLTIPLATGKAVPENLFRKPALSITYGDMIAMALRATSHGEGTFKQICEFIERRYETQLNWKLESDQRKSPVWKSSVRKILFSNPRFARHPNLKGVFCLVEPSPAATSSPLTA</sequence>
<evidence type="ECO:0000313" key="7">
    <source>
        <dbReference type="EMBL" id="ETV64524.1"/>
    </source>
</evidence>
<keyword evidence="3" id="KW-0862">Zinc</keyword>
<dbReference type="GO" id="GO:0003700">
    <property type="term" value="F:DNA-binding transcription factor activity"/>
    <property type="evidence" value="ECO:0007669"/>
    <property type="project" value="InterPro"/>
</dbReference>
<dbReference type="AlphaFoldDB" id="W4FC78"/>
<protein>
    <recommendedName>
        <fullName evidence="6">Zinc finger PHD-type domain-containing protein</fullName>
    </recommendedName>
</protein>
<dbReference type="GO" id="GO:0043565">
    <property type="term" value="F:sequence-specific DNA binding"/>
    <property type="evidence" value="ECO:0007669"/>
    <property type="project" value="InterPro"/>
</dbReference>
<dbReference type="EMBL" id="KI913296">
    <property type="protein sequence ID" value="ETV64524.1"/>
    <property type="molecule type" value="Genomic_DNA"/>
</dbReference>
<dbReference type="VEuPathDB" id="FungiDB:H257_18594"/>
<dbReference type="STRING" id="112090.W4FC78"/>
<dbReference type="OrthoDB" id="5411773at2759"/>
<evidence type="ECO:0000256" key="5">
    <source>
        <dbReference type="SAM" id="MobiDB-lite"/>
    </source>
</evidence>
<feature type="compositionally biased region" description="Polar residues" evidence="5">
    <location>
        <begin position="107"/>
        <end position="118"/>
    </location>
</feature>
<dbReference type="Gene3D" id="3.30.40.10">
    <property type="entry name" value="Zinc/RING finger domain, C3HC4 (zinc finger)"/>
    <property type="match status" value="1"/>
</dbReference>
<dbReference type="Gene3D" id="1.10.10.10">
    <property type="entry name" value="Winged helix-like DNA-binding domain superfamily/Winged helix DNA-binding domain"/>
    <property type="match status" value="1"/>
</dbReference>
<dbReference type="Pfam" id="PF00250">
    <property type="entry name" value="Forkhead"/>
    <property type="match status" value="1"/>
</dbReference>
<feature type="compositionally biased region" description="Polar residues" evidence="5">
    <location>
        <begin position="34"/>
        <end position="55"/>
    </location>
</feature>
<evidence type="ECO:0000256" key="2">
    <source>
        <dbReference type="ARBA" id="ARBA00022771"/>
    </source>
</evidence>
<accession>W4FC78</accession>
<dbReference type="InterPro" id="IPR013083">
    <property type="entry name" value="Znf_RING/FYVE/PHD"/>
</dbReference>
<dbReference type="GO" id="GO:0008270">
    <property type="term" value="F:zinc ion binding"/>
    <property type="evidence" value="ECO:0007669"/>
    <property type="project" value="UniProtKB-KW"/>
</dbReference>
<keyword evidence="4" id="KW-0238">DNA-binding</keyword>
<dbReference type="SUPFAM" id="SSF46785">
    <property type="entry name" value="Winged helix' DNA-binding domain"/>
    <property type="match status" value="1"/>
</dbReference>
<evidence type="ECO:0000256" key="1">
    <source>
        <dbReference type="ARBA" id="ARBA00022723"/>
    </source>
</evidence>
<dbReference type="InterPro" id="IPR011011">
    <property type="entry name" value="Znf_FYVE_PHD"/>
</dbReference>
<feature type="region of interest" description="Disordered" evidence="5">
    <location>
        <begin position="34"/>
        <end position="61"/>
    </location>
</feature>
<gene>
    <name evidence="7" type="ORF">H257_18594</name>
</gene>
<evidence type="ECO:0000259" key="6">
    <source>
        <dbReference type="SMART" id="SM00249"/>
    </source>
</evidence>
<feature type="region of interest" description="Disordered" evidence="5">
    <location>
        <begin position="97"/>
        <end position="155"/>
    </location>
</feature>
<reference evidence="7" key="1">
    <citation type="submission" date="2013-12" db="EMBL/GenBank/DDBJ databases">
        <title>The Genome Sequence of Aphanomyces astaci APO3.</title>
        <authorList>
            <consortium name="The Broad Institute Genomics Platform"/>
            <person name="Russ C."/>
            <person name="Tyler B."/>
            <person name="van West P."/>
            <person name="Dieguez-Uribeondo J."/>
            <person name="Young S.K."/>
            <person name="Zeng Q."/>
            <person name="Gargeya S."/>
            <person name="Fitzgerald M."/>
            <person name="Abouelleil A."/>
            <person name="Alvarado L."/>
            <person name="Chapman S.B."/>
            <person name="Gainer-Dewar J."/>
            <person name="Goldberg J."/>
            <person name="Griggs A."/>
            <person name="Gujja S."/>
            <person name="Hansen M."/>
            <person name="Howarth C."/>
            <person name="Imamovic A."/>
            <person name="Ireland A."/>
            <person name="Larimer J."/>
            <person name="McCowan C."/>
            <person name="Murphy C."/>
            <person name="Pearson M."/>
            <person name="Poon T.W."/>
            <person name="Priest M."/>
            <person name="Roberts A."/>
            <person name="Saif S."/>
            <person name="Shea T."/>
            <person name="Sykes S."/>
            <person name="Wortman J."/>
            <person name="Nusbaum C."/>
            <person name="Birren B."/>
        </authorList>
    </citation>
    <scope>NUCLEOTIDE SEQUENCE [LARGE SCALE GENOMIC DNA]</scope>
    <source>
        <strain evidence="7">APO3</strain>
    </source>
</reference>
<dbReference type="SUPFAM" id="SSF57903">
    <property type="entry name" value="FYVE/PHD zinc finger"/>
    <property type="match status" value="1"/>
</dbReference>